<accession>A0ABV4U9H3</accession>
<name>A0ABV4U9H3_9BACT</name>
<evidence type="ECO:0000313" key="2">
    <source>
        <dbReference type="Proteomes" id="UP001575105"/>
    </source>
</evidence>
<dbReference type="SUPFAM" id="SSF48208">
    <property type="entry name" value="Six-hairpin glycosidases"/>
    <property type="match status" value="1"/>
</dbReference>
<dbReference type="Gene3D" id="1.50.10.10">
    <property type="match status" value="1"/>
</dbReference>
<dbReference type="Proteomes" id="UP001575105">
    <property type="component" value="Unassembled WGS sequence"/>
</dbReference>
<protein>
    <submittedName>
        <fullName evidence="1">Uncharacterized protein</fullName>
    </submittedName>
</protein>
<dbReference type="EMBL" id="JBGUBD010000010">
    <property type="protein sequence ID" value="MFA9479658.1"/>
    <property type="molecule type" value="Genomic_DNA"/>
</dbReference>
<dbReference type="InterPro" id="IPR012341">
    <property type="entry name" value="6hp_glycosidase-like_sf"/>
</dbReference>
<gene>
    <name evidence="1" type="ORF">ACERK3_15320</name>
</gene>
<comment type="caution">
    <text evidence="1">The sequence shown here is derived from an EMBL/GenBank/DDBJ whole genome shotgun (WGS) entry which is preliminary data.</text>
</comment>
<organism evidence="1 2">
    <name type="scientific">Natronomicrosphaera hydrolytica</name>
    <dbReference type="NCBI Taxonomy" id="3242702"/>
    <lineage>
        <taxon>Bacteria</taxon>
        <taxon>Pseudomonadati</taxon>
        <taxon>Planctomycetota</taxon>
        <taxon>Phycisphaerae</taxon>
        <taxon>Phycisphaerales</taxon>
        <taxon>Phycisphaeraceae</taxon>
        <taxon>Natronomicrosphaera</taxon>
    </lineage>
</organism>
<reference evidence="1 2" key="1">
    <citation type="submission" date="2024-08" db="EMBL/GenBank/DDBJ databases">
        <title>Whole-genome sequencing of halo(alkali)philic microorganisms from hypersaline lakes.</title>
        <authorList>
            <person name="Sorokin D.Y."/>
            <person name="Merkel A.Y."/>
            <person name="Messina E."/>
            <person name="Yakimov M."/>
        </authorList>
    </citation>
    <scope>NUCLEOTIDE SEQUENCE [LARGE SCALE GENOMIC DNA]</scope>
    <source>
        <strain evidence="1 2">AB-hyl4</strain>
    </source>
</reference>
<evidence type="ECO:0000313" key="1">
    <source>
        <dbReference type="EMBL" id="MFA9479658.1"/>
    </source>
</evidence>
<dbReference type="InterPro" id="IPR008928">
    <property type="entry name" value="6-hairpin_glycosidase_sf"/>
</dbReference>
<proteinExistence type="predicted"/>
<keyword evidence="2" id="KW-1185">Reference proteome</keyword>
<dbReference type="RefSeq" id="WP_425346583.1">
    <property type="nucleotide sequence ID" value="NZ_JBGUBD010000010.1"/>
</dbReference>
<sequence>MWLKWLPWRFVVSRLARSRGFVDPIHLLSVVHRFSQPSEVTEPVELVRAGMIFHARGLINSRAIQHNLDWVWPHWVERQFDPADKAFVPRAFSLTHVNLTHRNWTAVGLPDWDWLPIVDPRGLVTPLLDGWSVDAWLLPDEGEPLLPSKLKAEQVEQRLELEPSLWMHTIARQGGAKLEQSVDVMVDDGLPYCRLRVEGELPGPGWLALSIRPANPEGVSFIHQMDYDAAAGRLRVNEQDSVLFESAADRVCMSHYHAGDVLLKLTDDGEPTAADHVDCGVGLATAAVLYRVEGGKARSVTARVPLRESANVEPEATRRGTLVAGQRMDWSSALAGTCECHVPDEWMCFLHDAAVRNLVLHAPGEVYPGPYTYRRFWFRDAAYILEALASVGLFERVKRCIDRFPDHQSVRGYFRSQDGEWDSNGAAIWSIHRWSQLTGEPVPDELAKAVVRGAEWIEHKRTNPSGKKAHAGLLPAGFSAEHLGPNDFYYWDDFWSVAGLRSAAAIEHARGKPIWVEQFERSAASLLQSIDQSLERSETARGKDIIPASPYRRMDAGAIGSIVGSYPLRVWPADDARLMGTIEFLLSKCMVRGGFFQDMIHSGVNPYLTLHMAQVLLRNGDERYWPLVKAVAALASPTGQWPEAVHPGTSGGCMGDGQHIWAAAEWVLMMRAMFVREEDDRLVICSGLPSEWLQAGGEALRYGPTQTPWGPVTLQVTPSESAVTVTWESAWRDEAPEMEVVLAECGRQRVGGDAERVVMERQVTSQQA</sequence>